<evidence type="ECO:0000256" key="2">
    <source>
        <dbReference type="ARBA" id="ARBA00023002"/>
    </source>
</evidence>
<reference evidence="4" key="2">
    <citation type="submission" date="2023-07" db="EMBL/GenBank/DDBJ databases">
        <title>Genome mining of underrepresented organisms for secondary metabolites.</title>
        <authorList>
            <person name="D'Agostino P.M."/>
        </authorList>
    </citation>
    <scope>NUCLEOTIDE SEQUENCE [LARGE SCALE GENOMIC DNA]</scope>
    <source>
        <strain evidence="4">WS4403</strain>
    </source>
</reference>
<dbReference type="GO" id="GO:0004316">
    <property type="term" value="F:3-oxoacyl-[acyl-carrier-protein] reductase (NADPH) activity"/>
    <property type="evidence" value="ECO:0007669"/>
    <property type="project" value="UniProtKB-EC"/>
</dbReference>
<dbReference type="RefSeq" id="WP_017801420.1">
    <property type="nucleotide sequence ID" value="NZ_JAGGMQ010000001.1"/>
</dbReference>
<comment type="similarity">
    <text evidence="1">Belongs to the short-chain dehydrogenases/reductases (SDR) family.</text>
</comment>
<dbReference type="SUPFAM" id="SSF51735">
    <property type="entry name" value="NAD(P)-binding Rossmann-fold domains"/>
    <property type="match status" value="1"/>
</dbReference>
<dbReference type="PROSITE" id="PS00061">
    <property type="entry name" value="ADH_SHORT"/>
    <property type="match status" value="1"/>
</dbReference>
<dbReference type="InterPro" id="IPR002347">
    <property type="entry name" value="SDR_fam"/>
</dbReference>
<dbReference type="Pfam" id="PF13561">
    <property type="entry name" value="adh_short_C2"/>
    <property type="match status" value="1"/>
</dbReference>
<proteinExistence type="inferred from homology"/>
<dbReference type="PRINTS" id="PR00080">
    <property type="entry name" value="SDRFAMILY"/>
</dbReference>
<dbReference type="PANTHER" id="PTHR43639:SF1">
    <property type="entry name" value="SHORT-CHAIN DEHYDROGENASE_REDUCTASE FAMILY PROTEIN"/>
    <property type="match status" value="1"/>
</dbReference>
<evidence type="ECO:0000313" key="4">
    <source>
        <dbReference type="Proteomes" id="UP001195624"/>
    </source>
</evidence>
<gene>
    <name evidence="3" type="ORF">J2125_001646</name>
</gene>
<dbReference type="Proteomes" id="UP001195624">
    <property type="component" value="Unassembled WGS sequence"/>
</dbReference>
<sequence>MKALAGKVALVTGSSKGIGAGIAIMFAAAGARVVVNYLYDEVGAEDVVSDIVAAGGEAIAVQADISRAEHVKRLFAVAFAEYGKPDIVVNNAGMFHQAPFSNITEAEMQQQFAVNVFGTLLVSQQAVEYFGDGGGCIINLSAVSSKNVAPGAVLYAATKGAIDSITQGLSRELGPKNIRVNAIAPGCIITEGLLASQMLKPEFKAQLIAMTPLGRFGIPEDVARVALFLASEEATYVSGERLLTSGGWR</sequence>
<evidence type="ECO:0000256" key="1">
    <source>
        <dbReference type="ARBA" id="ARBA00006484"/>
    </source>
</evidence>
<name>A0ABS4P726_9GAMM</name>
<dbReference type="Gene3D" id="3.40.50.720">
    <property type="entry name" value="NAD(P)-binding Rossmann-like Domain"/>
    <property type="match status" value="1"/>
</dbReference>
<organism evidence="3 4">
    <name type="scientific">Winslowiella toletana</name>
    <dbReference type="NCBI Taxonomy" id="92490"/>
    <lineage>
        <taxon>Bacteria</taxon>
        <taxon>Pseudomonadati</taxon>
        <taxon>Pseudomonadota</taxon>
        <taxon>Gammaproteobacteria</taxon>
        <taxon>Enterobacterales</taxon>
        <taxon>Erwiniaceae</taxon>
        <taxon>Winslowiella</taxon>
    </lineage>
</organism>
<dbReference type="PRINTS" id="PR00081">
    <property type="entry name" value="GDHRDH"/>
</dbReference>
<dbReference type="InterPro" id="IPR036291">
    <property type="entry name" value="NAD(P)-bd_dom_sf"/>
</dbReference>
<dbReference type="NCBIfam" id="NF005559">
    <property type="entry name" value="PRK07231.1"/>
    <property type="match status" value="1"/>
</dbReference>
<keyword evidence="2 3" id="KW-0560">Oxidoreductase</keyword>
<evidence type="ECO:0000313" key="3">
    <source>
        <dbReference type="EMBL" id="MBP2168454.1"/>
    </source>
</evidence>
<comment type="caution">
    <text evidence="3">The sequence shown here is derived from an EMBL/GenBank/DDBJ whole genome shotgun (WGS) entry which is preliminary data.</text>
</comment>
<dbReference type="InterPro" id="IPR020904">
    <property type="entry name" value="Sc_DH/Rdtase_CS"/>
</dbReference>
<dbReference type="PANTHER" id="PTHR43639">
    <property type="entry name" value="OXIDOREDUCTASE, SHORT-CHAIN DEHYDROGENASE/REDUCTASE FAMILY (AFU_ORTHOLOGUE AFUA_5G02870)"/>
    <property type="match status" value="1"/>
</dbReference>
<keyword evidence="4" id="KW-1185">Reference proteome</keyword>
<dbReference type="EC" id="1.1.1.100" evidence="3"/>
<accession>A0ABS4P726</accession>
<reference evidence="3 4" key="1">
    <citation type="submission" date="2021-03" db="EMBL/GenBank/DDBJ databases">
        <authorList>
            <person name="D'Agostino P."/>
            <person name="Huntemann M."/>
            <person name="Clum A."/>
            <person name="Spunde A."/>
            <person name="Palaniappan K."/>
            <person name="Ritter S."/>
            <person name="Mikhailova N."/>
            <person name="Chen I.-M."/>
            <person name="Stamatis D."/>
            <person name="Reddy T."/>
            <person name="O'Malley R."/>
            <person name="Daum C."/>
            <person name="Shapiro N."/>
            <person name="Ivanova N."/>
            <person name="Kyrpides N."/>
            <person name="Woyke T."/>
        </authorList>
    </citation>
    <scope>NUCLEOTIDE SEQUENCE [LARGE SCALE GENOMIC DNA]</scope>
    <source>
        <strain evidence="3 4">WS4403</strain>
    </source>
</reference>
<protein>
    <submittedName>
        <fullName evidence="3">3-oxoacyl-[acyl-carrier protein] reductase</fullName>
        <ecNumber evidence="3">1.1.1.100</ecNumber>
    </submittedName>
</protein>
<dbReference type="EMBL" id="JAGGMQ010000001">
    <property type="protein sequence ID" value="MBP2168454.1"/>
    <property type="molecule type" value="Genomic_DNA"/>
</dbReference>